<protein>
    <submittedName>
        <fullName evidence="8">Carboxypeptidase S1 B</fullName>
    </submittedName>
</protein>
<organism evidence="8 9">
    <name type="scientific">Beauveria bassiana D1-5</name>
    <dbReference type="NCBI Taxonomy" id="1245745"/>
    <lineage>
        <taxon>Eukaryota</taxon>
        <taxon>Fungi</taxon>
        <taxon>Dikarya</taxon>
        <taxon>Ascomycota</taxon>
        <taxon>Pezizomycotina</taxon>
        <taxon>Sordariomycetes</taxon>
        <taxon>Hypocreomycetidae</taxon>
        <taxon>Hypocreales</taxon>
        <taxon>Cordycipitaceae</taxon>
        <taxon>Beauveria</taxon>
    </lineage>
</organism>
<dbReference type="PANTHER" id="PTHR11802">
    <property type="entry name" value="SERINE PROTEASE FAMILY S10 SERINE CARBOXYPEPTIDASE"/>
    <property type="match status" value="1"/>
</dbReference>
<dbReference type="STRING" id="1245745.A0A0A2VL20"/>
<dbReference type="PRINTS" id="PR00724">
    <property type="entry name" value="CRBOXYPTASEC"/>
</dbReference>
<dbReference type="EMBL" id="ANFO01000567">
    <property type="protein sequence ID" value="KGQ08571.1"/>
    <property type="molecule type" value="Genomic_DNA"/>
</dbReference>
<evidence type="ECO:0000256" key="7">
    <source>
        <dbReference type="SAM" id="MobiDB-lite"/>
    </source>
</evidence>
<dbReference type="InterPro" id="IPR029058">
    <property type="entry name" value="AB_hydrolase_fold"/>
</dbReference>
<evidence type="ECO:0000313" key="9">
    <source>
        <dbReference type="Proteomes" id="UP000030106"/>
    </source>
</evidence>
<comment type="caution">
    <text evidence="8">The sequence shown here is derived from an EMBL/GenBank/DDBJ whole genome shotgun (WGS) entry which is preliminary data.</text>
</comment>
<dbReference type="HOGENOM" id="CLU_307361_0_0_1"/>
<dbReference type="OrthoDB" id="443318at2759"/>
<keyword evidence="2 8" id="KW-0121">Carboxypeptidase</keyword>
<evidence type="ECO:0000256" key="6">
    <source>
        <dbReference type="ARBA" id="ARBA00023180"/>
    </source>
</evidence>
<dbReference type="GO" id="GO:0004185">
    <property type="term" value="F:serine-type carboxypeptidase activity"/>
    <property type="evidence" value="ECO:0007669"/>
    <property type="project" value="InterPro"/>
</dbReference>
<dbReference type="GO" id="GO:0006508">
    <property type="term" value="P:proteolysis"/>
    <property type="evidence" value="ECO:0007669"/>
    <property type="project" value="UniProtKB-KW"/>
</dbReference>
<accession>A0A0A2VL20</accession>
<dbReference type="eggNOG" id="KOG1282">
    <property type="taxonomic scope" value="Eukaryota"/>
</dbReference>
<dbReference type="Gene3D" id="3.40.50.1820">
    <property type="entry name" value="alpha/beta hydrolase"/>
    <property type="match status" value="1"/>
</dbReference>
<feature type="compositionally biased region" description="Acidic residues" evidence="7">
    <location>
        <begin position="953"/>
        <end position="962"/>
    </location>
</feature>
<dbReference type="Pfam" id="PF00450">
    <property type="entry name" value="Peptidase_S10"/>
    <property type="match status" value="1"/>
</dbReference>
<feature type="compositionally biased region" description="Low complexity" evidence="7">
    <location>
        <begin position="834"/>
        <end position="865"/>
    </location>
</feature>
<keyword evidence="4" id="KW-0732">Signal</keyword>
<comment type="similarity">
    <text evidence="1">Belongs to the peptidase S10 family.</text>
</comment>
<evidence type="ECO:0000256" key="3">
    <source>
        <dbReference type="ARBA" id="ARBA00022670"/>
    </source>
</evidence>
<proteinExistence type="inferred from homology"/>
<dbReference type="PANTHER" id="PTHR11802:SF189">
    <property type="entry name" value="CARBOXYPEPTIDASE"/>
    <property type="match status" value="1"/>
</dbReference>
<keyword evidence="6" id="KW-0325">Glycoprotein</keyword>
<dbReference type="GO" id="GO:0000324">
    <property type="term" value="C:fungal-type vacuole"/>
    <property type="evidence" value="ECO:0007669"/>
    <property type="project" value="TreeGrafter"/>
</dbReference>
<dbReference type="AlphaFoldDB" id="A0A0A2VL20"/>
<name>A0A0A2VL20_BEABA</name>
<gene>
    <name evidence="8" type="ORF">BBAD15_g6086</name>
</gene>
<dbReference type="SUPFAM" id="SSF53474">
    <property type="entry name" value="alpha/beta-Hydrolases"/>
    <property type="match status" value="1"/>
</dbReference>
<evidence type="ECO:0000313" key="8">
    <source>
        <dbReference type="EMBL" id="KGQ08571.1"/>
    </source>
</evidence>
<reference evidence="8 9" key="1">
    <citation type="submission" date="2012-10" db="EMBL/GenBank/DDBJ databases">
        <title>Genome sequencing and analysis of entomopathogenic fungi Beauveria bassiana D1-5.</title>
        <authorList>
            <person name="Li Q."/>
            <person name="Wang L."/>
            <person name="Zhang Z."/>
            <person name="Wang Q."/>
            <person name="Ren J."/>
            <person name="Wang M."/>
            <person name="Xu W."/>
            <person name="Wang J."/>
            <person name="Lu Y."/>
            <person name="Du Q."/>
            <person name="Sun Z."/>
        </authorList>
    </citation>
    <scope>NUCLEOTIDE SEQUENCE [LARGE SCALE GENOMIC DNA]</scope>
    <source>
        <strain evidence="8 9">D1-5</strain>
    </source>
</reference>
<keyword evidence="3" id="KW-0645">Protease</keyword>
<evidence type="ECO:0000256" key="1">
    <source>
        <dbReference type="ARBA" id="ARBA00009431"/>
    </source>
</evidence>
<sequence>MVRQLPSLAAYTGAHKAAKEIKHTSALEIGKFRIRRDLSSGAHRTMKLKFALLFFTSLLTLSVAKLPEDATGITTKRIDGQPGVSITYKETTICETRAKAWAGYVHMPSWHLSEIQTADPYNVSMFFWYFEARNSPSNATTGIYLAGGPGAPSISDLASGTGSCYIKADSNSTEDNPWSWNNDMNMLYIDQPVSTGYSYTERIHSTLDMLFLGNPATETGITPFEAYGGSVPPENITFLHGTFSKQNPDKTVNSTLSAAKTLWHFSQVWFPHFAAYNTTDKRVGIWGNSYGGFYVPTTSSYTMQQNTKIRQGALNGTIIPIDAVGWTNGCVDMLYQGEWFPEQAYNNTYDLQVITKDAYEEALHNFTKPGGCRDQITECRRLGNLYDPDHLNTNSKVTDACAEATLYCFGHVMGAYEAASNRSNFDMAHLKPDPFPPSYANGFFNQAWVQQELGVSVNYTSSLLANNVLLYATGDPVRTSGVNMLQYLLDSGVKVVMMYGDRDYRCPWNGAERLSLQLQWSGGDAFRSAGYERVQTSRCASKGVVRQHGNLSFARIFDAGHDAQGYQSEIVSQLVSRAVAGKDLATGRHATTGHGANYTTHGPSSSFAIKNKLPEPPAFECSLWNVPSSCTRKQYEALVAGTAKVKDYMVVPFLSYTFNHHTLPQPQQPATYTTLSLIYTTLFLLLPLLYPSLPPNPQTPITLLKSLAMASTTTDANTPKTGAVKRWDGNAERDLCLAIIMGGSTDGDKFRPDWNTTHSAMTALGYDFTKDAMSYVSPLPANDEKTKQCIIIRYSQRWSKTIMKEFKSRHSDVDLASPASSPTKMTPTKRKKAAAAASAATTTSDEAASDSGAVEETVVAAAATPPATPKGRKRAPAKPKATGPPKPRGRKPKSAATVKGEEEEDGEPTPAKAAVEKPATAKKGPVTNAKSEDDEKAPEDQPSPSKKAKVEPQEDTEMTDDV</sequence>
<evidence type="ECO:0000256" key="4">
    <source>
        <dbReference type="ARBA" id="ARBA00022729"/>
    </source>
</evidence>
<evidence type="ECO:0000256" key="2">
    <source>
        <dbReference type="ARBA" id="ARBA00022645"/>
    </source>
</evidence>
<dbReference type="InterPro" id="IPR001563">
    <property type="entry name" value="Peptidase_S10"/>
</dbReference>
<keyword evidence="5" id="KW-0378">Hydrolase</keyword>
<dbReference type="Proteomes" id="UP000030106">
    <property type="component" value="Unassembled WGS sequence"/>
</dbReference>
<evidence type="ECO:0000256" key="5">
    <source>
        <dbReference type="ARBA" id="ARBA00022801"/>
    </source>
</evidence>
<feature type="region of interest" description="Disordered" evidence="7">
    <location>
        <begin position="808"/>
        <end position="962"/>
    </location>
</feature>